<dbReference type="EMBL" id="SRLO01000350">
    <property type="protein sequence ID" value="TNN59682.1"/>
    <property type="molecule type" value="Genomic_DNA"/>
</dbReference>
<comment type="caution">
    <text evidence="1">The sequence shown here is derived from an EMBL/GenBank/DDBJ whole genome shotgun (WGS) entry which is preliminary data.</text>
</comment>
<dbReference type="Proteomes" id="UP000314294">
    <property type="component" value="Unassembled WGS sequence"/>
</dbReference>
<gene>
    <name evidence="1" type="ORF">EYF80_030053</name>
</gene>
<accession>A0A4Z2H461</accession>
<evidence type="ECO:0000313" key="2">
    <source>
        <dbReference type="Proteomes" id="UP000314294"/>
    </source>
</evidence>
<sequence>MASVGPEVSVVSLLHAKLVLLYKRFSGPGGIRSAPVAGPPVVNREDCRRGGGAFPYEPAAASPAVSLLLCWTGGQLNVQEDAAPRNMNTAIRGALWAACGRRVIHGPGLASLSCFYPLFVSLVNDVDAVVCRGGTRCVVVKREKLRRLCVLIPTGRSSTPEEKRLTSL</sequence>
<evidence type="ECO:0000313" key="1">
    <source>
        <dbReference type="EMBL" id="TNN59682.1"/>
    </source>
</evidence>
<proteinExistence type="predicted"/>
<keyword evidence="2" id="KW-1185">Reference proteome</keyword>
<organism evidence="1 2">
    <name type="scientific">Liparis tanakae</name>
    <name type="common">Tanaka's snailfish</name>
    <dbReference type="NCBI Taxonomy" id="230148"/>
    <lineage>
        <taxon>Eukaryota</taxon>
        <taxon>Metazoa</taxon>
        <taxon>Chordata</taxon>
        <taxon>Craniata</taxon>
        <taxon>Vertebrata</taxon>
        <taxon>Euteleostomi</taxon>
        <taxon>Actinopterygii</taxon>
        <taxon>Neopterygii</taxon>
        <taxon>Teleostei</taxon>
        <taxon>Neoteleostei</taxon>
        <taxon>Acanthomorphata</taxon>
        <taxon>Eupercaria</taxon>
        <taxon>Perciformes</taxon>
        <taxon>Cottioidei</taxon>
        <taxon>Cottales</taxon>
        <taxon>Liparidae</taxon>
        <taxon>Liparis</taxon>
    </lineage>
</organism>
<protein>
    <submittedName>
        <fullName evidence="1">Uncharacterized protein</fullName>
    </submittedName>
</protein>
<dbReference type="AlphaFoldDB" id="A0A4Z2H461"/>
<reference evidence="1 2" key="1">
    <citation type="submission" date="2019-03" db="EMBL/GenBank/DDBJ databases">
        <title>First draft genome of Liparis tanakae, snailfish: a comprehensive survey of snailfish specific genes.</title>
        <authorList>
            <person name="Kim W."/>
            <person name="Song I."/>
            <person name="Jeong J.-H."/>
            <person name="Kim D."/>
            <person name="Kim S."/>
            <person name="Ryu S."/>
            <person name="Song J.Y."/>
            <person name="Lee S.K."/>
        </authorList>
    </citation>
    <scope>NUCLEOTIDE SEQUENCE [LARGE SCALE GENOMIC DNA]</scope>
    <source>
        <tissue evidence="1">Muscle</tissue>
    </source>
</reference>
<name>A0A4Z2H461_9TELE</name>